<sequence length="213" mass="23854">MLLNNSHIIPETLSFRVLKALRHIEKLQVKAITCIGHTHDRNKLITLNQDHTVNTSHLEGESIVRVLCTVSKKRILRNPDIKELHDLVNPGVPVKPLNLTIYCAVNRLQHNNFTNIFPNTNFTQNSSGVLKKPVKVVTPTETVGYPVLFLPTNCVLNFNEAEALREAEITSNFQIVRDDTIVNTQEQAATCCSLLSCTTTTASTNQRQDSTSR</sequence>
<dbReference type="KEGG" id="erw:ERWE_CDS_05860"/>
<dbReference type="RefSeq" id="WP_011155239.1">
    <property type="nucleotide sequence ID" value="NC_005295.2"/>
</dbReference>
<gene>
    <name evidence="1" type="ordered locus">ERWE_CDS_05860</name>
</gene>
<evidence type="ECO:0000313" key="2">
    <source>
        <dbReference type="Proteomes" id="UP000001021"/>
    </source>
</evidence>
<dbReference type="Pfam" id="PF11224">
    <property type="entry name" value="DUF3023"/>
    <property type="match status" value="1"/>
</dbReference>
<accession>A0A0H3M1G7</accession>
<organism evidence="1 2">
    <name type="scientific">Ehrlichia ruminantium (strain Welgevonden)</name>
    <dbReference type="NCBI Taxonomy" id="254945"/>
    <lineage>
        <taxon>Bacteria</taxon>
        <taxon>Pseudomonadati</taxon>
        <taxon>Pseudomonadota</taxon>
        <taxon>Alphaproteobacteria</taxon>
        <taxon>Rickettsiales</taxon>
        <taxon>Anaplasmataceae</taxon>
        <taxon>Ehrlichia</taxon>
    </lineage>
</organism>
<keyword evidence="2" id="KW-1185">Reference proteome</keyword>
<dbReference type="HOGENOM" id="CLU_1281517_0_0_5"/>
<evidence type="ECO:0000313" key="1">
    <source>
        <dbReference type="EMBL" id="CAI27080.1"/>
    </source>
</evidence>
<name>A0A0H3M1G7_EHRRW</name>
<proteinExistence type="predicted"/>
<dbReference type="InterPro" id="IPR021387">
    <property type="entry name" value="DUF3023"/>
</dbReference>
<dbReference type="GeneID" id="33057969"/>
<dbReference type="Proteomes" id="UP000001021">
    <property type="component" value="Chromosome"/>
</dbReference>
<protein>
    <submittedName>
        <fullName evidence="1">Uncharacterized protein</fullName>
    </submittedName>
</protein>
<dbReference type="KEGG" id="eru:Erum5590"/>
<reference evidence="1 2" key="1">
    <citation type="journal article" date="2006" name="J. Bacteriol.">
        <title>Comparative genomic analysis of three strains of Ehrlichia ruminantium reveals an active process of genome size plasticity.</title>
        <authorList>
            <person name="Frutos R."/>
            <person name="Viari A."/>
            <person name="Ferraz C."/>
            <person name="Morgat A."/>
            <person name="Eychenie S."/>
            <person name="Kandassami Y."/>
            <person name="Chantal I."/>
            <person name="Bensaid A."/>
            <person name="Coissac E."/>
            <person name="Vachiery N."/>
            <person name="Demaille J."/>
            <person name="Martinez D."/>
        </authorList>
    </citation>
    <scope>NUCLEOTIDE SEQUENCE [LARGE SCALE GENOMIC DNA]</scope>
    <source>
        <strain evidence="1 2">Welgevonden</strain>
    </source>
</reference>
<dbReference type="EMBL" id="CR925678">
    <property type="protein sequence ID" value="CAI27080.1"/>
    <property type="molecule type" value="Genomic_DNA"/>
</dbReference>
<dbReference type="AlphaFoldDB" id="A0A0H3M1G7"/>